<dbReference type="Proteomes" id="UP001497516">
    <property type="component" value="Chromosome 7"/>
</dbReference>
<protein>
    <submittedName>
        <fullName evidence="2">Uncharacterized protein</fullName>
    </submittedName>
</protein>
<evidence type="ECO:0000313" key="2">
    <source>
        <dbReference type="EMBL" id="CAL1403306.1"/>
    </source>
</evidence>
<feature type="region of interest" description="Disordered" evidence="1">
    <location>
        <begin position="1"/>
        <end position="69"/>
    </location>
</feature>
<proteinExistence type="predicted"/>
<evidence type="ECO:0000313" key="3">
    <source>
        <dbReference type="Proteomes" id="UP001497516"/>
    </source>
</evidence>
<evidence type="ECO:0000256" key="1">
    <source>
        <dbReference type="SAM" id="MobiDB-lite"/>
    </source>
</evidence>
<dbReference type="EMBL" id="OZ034820">
    <property type="protein sequence ID" value="CAL1403306.1"/>
    <property type="molecule type" value="Genomic_DNA"/>
</dbReference>
<feature type="compositionally biased region" description="Basic and acidic residues" evidence="1">
    <location>
        <begin position="33"/>
        <end position="64"/>
    </location>
</feature>
<accession>A0AAV2FYB5</accession>
<organism evidence="2 3">
    <name type="scientific">Linum trigynum</name>
    <dbReference type="NCBI Taxonomy" id="586398"/>
    <lineage>
        <taxon>Eukaryota</taxon>
        <taxon>Viridiplantae</taxon>
        <taxon>Streptophyta</taxon>
        <taxon>Embryophyta</taxon>
        <taxon>Tracheophyta</taxon>
        <taxon>Spermatophyta</taxon>
        <taxon>Magnoliopsida</taxon>
        <taxon>eudicotyledons</taxon>
        <taxon>Gunneridae</taxon>
        <taxon>Pentapetalae</taxon>
        <taxon>rosids</taxon>
        <taxon>fabids</taxon>
        <taxon>Malpighiales</taxon>
        <taxon>Linaceae</taxon>
        <taxon>Linum</taxon>
    </lineage>
</organism>
<dbReference type="AlphaFoldDB" id="A0AAV2FYB5"/>
<sequence>MSPVRRRSGTNRNSSPERNDGGDGPENPSLFARGRDGKDGRYHGAGERPRRQRECTAADKEYNGKRFSNAAADRKPLAVRVVESHPRLDGGRVAAVTLDAVNRTDGGSEPLIEDGANVLSEAAEKNLLLSAKGKRVLGECVEKERNKEAWGKALISGPVMILWSLPKTPFNNMAPQIEFL</sequence>
<name>A0AAV2FYB5_9ROSI</name>
<reference evidence="2 3" key="1">
    <citation type="submission" date="2024-04" db="EMBL/GenBank/DDBJ databases">
        <authorList>
            <person name="Fracassetti M."/>
        </authorList>
    </citation>
    <scope>NUCLEOTIDE SEQUENCE [LARGE SCALE GENOMIC DNA]</scope>
</reference>
<gene>
    <name evidence="2" type="ORF">LTRI10_LOCUS43248</name>
</gene>
<keyword evidence="3" id="KW-1185">Reference proteome</keyword>